<feature type="transmembrane region" description="Helical" evidence="8">
    <location>
        <begin position="97"/>
        <end position="120"/>
    </location>
</feature>
<dbReference type="Gene3D" id="1.20.1530.20">
    <property type="match status" value="1"/>
</dbReference>
<reference evidence="10 11" key="1">
    <citation type="submission" date="2017-12" db="EMBL/GenBank/DDBJ databases">
        <title>Confluentibacter flavum sp. nov., isolated from the saline lake.</title>
        <authorList>
            <person name="Yu L."/>
        </authorList>
    </citation>
    <scope>NUCLEOTIDE SEQUENCE [LARGE SCALE GENOMIC DNA]</scope>
    <source>
        <strain evidence="10 11">3B</strain>
    </source>
</reference>
<feature type="transmembrane region" description="Helical" evidence="8">
    <location>
        <begin position="155"/>
        <end position="178"/>
    </location>
</feature>
<accession>A0A2N3HPA9</accession>
<evidence type="ECO:0000259" key="9">
    <source>
        <dbReference type="Pfam" id="PF00999"/>
    </source>
</evidence>
<dbReference type="GO" id="GO:0015297">
    <property type="term" value="F:antiporter activity"/>
    <property type="evidence" value="ECO:0007669"/>
    <property type="project" value="UniProtKB-KW"/>
</dbReference>
<feature type="transmembrane region" description="Helical" evidence="8">
    <location>
        <begin position="42"/>
        <end position="60"/>
    </location>
</feature>
<name>A0A2N3HPA9_9FLAO</name>
<dbReference type="InterPro" id="IPR006153">
    <property type="entry name" value="Cation/H_exchanger_TM"/>
</dbReference>
<feature type="transmembrane region" description="Helical" evidence="8">
    <location>
        <begin position="378"/>
        <end position="397"/>
    </location>
</feature>
<gene>
    <name evidence="10" type="ORF">CSW08_01085</name>
</gene>
<protein>
    <recommendedName>
        <fullName evidence="9">Cation/H+ exchanger transmembrane domain-containing protein</fullName>
    </recommendedName>
</protein>
<comment type="caution">
    <text evidence="10">The sequence shown here is derived from an EMBL/GenBank/DDBJ whole genome shotgun (WGS) entry which is preliminary data.</text>
</comment>
<dbReference type="GO" id="GO:1902600">
    <property type="term" value="P:proton transmembrane transport"/>
    <property type="evidence" value="ECO:0007669"/>
    <property type="project" value="InterPro"/>
</dbReference>
<proteinExistence type="predicted"/>
<evidence type="ECO:0000256" key="3">
    <source>
        <dbReference type="ARBA" id="ARBA00022449"/>
    </source>
</evidence>
<feature type="transmembrane region" description="Helical" evidence="8">
    <location>
        <begin position="190"/>
        <end position="211"/>
    </location>
</feature>
<evidence type="ECO:0000313" key="11">
    <source>
        <dbReference type="Proteomes" id="UP000233435"/>
    </source>
</evidence>
<feature type="transmembrane region" description="Helical" evidence="8">
    <location>
        <begin position="126"/>
        <end position="148"/>
    </location>
</feature>
<evidence type="ECO:0000256" key="4">
    <source>
        <dbReference type="ARBA" id="ARBA00022692"/>
    </source>
</evidence>
<evidence type="ECO:0000256" key="5">
    <source>
        <dbReference type="ARBA" id="ARBA00022989"/>
    </source>
</evidence>
<evidence type="ECO:0000313" key="10">
    <source>
        <dbReference type="EMBL" id="PKQ46786.1"/>
    </source>
</evidence>
<keyword evidence="2" id="KW-0813">Transport</keyword>
<evidence type="ECO:0000256" key="6">
    <source>
        <dbReference type="ARBA" id="ARBA00023065"/>
    </source>
</evidence>
<keyword evidence="6" id="KW-0406">Ion transport</keyword>
<evidence type="ECO:0000256" key="1">
    <source>
        <dbReference type="ARBA" id="ARBA00004141"/>
    </source>
</evidence>
<dbReference type="OrthoDB" id="9793589at2"/>
<keyword evidence="4 8" id="KW-0812">Transmembrane</keyword>
<keyword evidence="7 8" id="KW-0472">Membrane</keyword>
<dbReference type="EMBL" id="PJEO01000006">
    <property type="protein sequence ID" value="PKQ46786.1"/>
    <property type="molecule type" value="Genomic_DNA"/>
</dbReference>
<sequence length="418" mass="45668">MVLIHLMLFGLPITNPILKFLIILIIILLTPIFLNRVKIPHILGLIIAGAIVGPNGFNLLLRDSGIILSGTAGLLYIMFLAGLEIDMAEFKINKTKSLWFGMLTFLIPMILGTFSSLYILKLSIPSSILVASMYASHTLIAYPILSALGVNRIKAVNITVGGTVITDTLSLLVLAVIIGMNTGEVNLMFWLRLSISIIIFFLITMFVFPIVAKWFLKRYHDTISQYIFVLAMVFLGAFLAECAGIEGIIGAFLTGLALNRLIATDSLLMNRVEFVGHAIFIPFFLISVGMLVDYTAFFKDLETIKVAIVMTVIATSSKFIAAWITQKTLHFSNDERRIIFGLSNAQAAATLAAVLVGFNTIIGQTSSGEPIRLLNETILNGTIVMILITCTIATFSAQKGARNIAMRNASNKVKNATL</sequence>
<feature type="transmembrane region" description="Helical" evidence="8">
    <location>
        <begin position="17"/>
        <end position="35"/>
    </location>
</feature>
<dbReference type="Pfam" id="PF00999">
    <property type="entry name" value="Na_H_Exchanger"/>
    <property type="match status" value="1"/>
</dbReference>
<feature type="transmembrane region" description="Helical" evidence="8">
    <location>
        <begin position="66"/>
        <end position="85"/>
    </location>
</feature>
<organism evidence="10 11">
    <name type="scientific">Confluentibacter flavum</name>
    <dbReference type="NCBI Taxonomy" id="1909700"/>
    <lineage>
        <taxon>Bacteria</taxon>
        <taxon>Pseudomonadati</taxon>
        <taxon>Bacteroidota</taxon>
        <taxon>Flavobacteriia</taxon>
        <taxon>Flavobacteriales</taxon>
        <taxon>Flavobacteriaceae</taxon>
        <taxon>Confluentibacter</taxon>
    </lineage>
</organism>
<keyword evidence="5 8" id="KW-1133">Transmembrane helix</keyword>
<feature type="transmembrane region" description="Helical" evidence="8">
    <location>
        <begin position="337"/>
        <end position="358"/>
    </location>
</feature>
<evidence type="ECO:0000256" key="2">
    <source>
        <dbReference type="ARBA" id="ARBA00022448"/>
    </source>
</evidence>
<feature type="transmembrane region" description="Helical" evidence="8">
    <location>
        <begin position="304"/>
        <end position="325"/>
    </location>
</feature>
<evidence type="ECO:0000256" key="8">
    <source>
        <dbReference type="SAM" id="Phobius"/>
    </source>
</evidence>
<dbReference type="AlphaFoldDB" id="A0A2N3HPA9"/>
<dbReference type="RefSeq" id="WP_106658065.1">
    <property type="nucleotide sequence ID" value="NZ_PJEO01000006.1"/>
</dbReference>
<feature type="transmembrane region" description="Helical" evidence="8">
    <location>
        <begin position="274"/>
        <end position="292"/>
    </location>
</feature>
<evidence type="ECO:0000256" key="7">
    <source>
        <dbReference type="ARBA" id="ARBA00023136"/>
    </source>
</evidence>
<dbReference type="PANTHER" id="PTHR43562">
    <property type="entry name" value="NAPA-TYPE SODIUM/HYDROGEN ANTIPORTER"/>
    <property type="match status" value="1"/>
</dbReference>
<comment type="subcellular location">
    <subcellularLocation>
        <location evidence="1">Membrane</location>
        <topology evidence="1">Multi-pass membrane protein</topology>
    </subcellularLocation>
</comment>
<keyword evidence="11" id="KW-1185">Reference proteome</keyword>
<dbReference type="Proteomes" id="UP000233435">
    <property type="component" value="Unassembled WGS sequence"/>
</dbReference>
<dbReference type="GO" id="GO:0016020">
    <property type="term" value="C:membrane"/>
    <property type="evidence" value="ECO:0007669"/>
    <property type="project" value="UniProtKB-SubCell"/>
</dbReference>
<dbReference type="InterPro" id="IPR038770">
    <property type="entry name" value="Na+/solute_symporter_sf"/>
</dbReference>
<feature type="domain" description="Cation/H+ exchanger transmembrane" evidence="9">
    <location>
        <begin position="25"/>
        <end position="396"/>
    </location>
</feature>
<keyword evidence="3" id="KW-0050">Antiport</keyword>
<dbReference type="PANTHER" id="PTHR43562:SF4">
    <property type="entry name" value="NA(+)_H(+) ANTIPORTER NHAS5"/>
    <property type="match status" value="1"/>
</dbReference>